<feature type="domain" description="DUF732" evidence="2">
    <location>
        <begin position="40"/>
        <end position="114"/>
    </location>
</feature>
<dbReference type="InterPro" id="IPR006311">
    <property type="entry name" value="TAT_signal"/>
</dbReference>
<protein>
    <submittedName>
        <fullName evidence="3">Protein of uncharacterized function (DUF732)</fullName>
    </submittedName>
</protein>
<evidence type="ECO:0000256" key="1">
    <source>
        <dbReference type="SAM" id="SignalP"/>
    </source>
</evidence>
<dbReference type="Pfam" id="PF05305">
    <property type="entry name" value="DUF732"/>
    <property type="match status" value="1"/>
</dbReference>
<proteinExistence type="predicted"/>
<feature type="chain" id="PRO_5016606269" evidence="1">
    <location>
        <begin position="37"/>
        <end position="178"/>
    </location>
</feature>
<dbReference type="InterPro" id="IPR007969">
    <property type="entry name" value="DUF732"/>
</dbReference>
<reference evidence="3 4" key="1">
    <citation type="submission" date="2018-06" db="EMBL/GenBank/DDBJ databases">
        <authorList>
            <consortium name="Pathogen Informatics"/>
            <person name="Doyle S."/>
        </authorList>
    </citation>
    <scope>NUCLEOTIDE SEQUENCE [LARGE SCALE GENOMIC DNA]</scope>
    <source>
        <strain evidence="3 4">NCTC10742</strain>
    </source>
</reference>
<gene>
    <name evidence="3" type="ORF">NCTC10742_00043</name>
</gene>
<evidence type="ECO:0000313" key="3">
    <source>
        <dbReference type="EMBL" id="STZ40844.1"/>
    </source>
</evidence>
<sequence length="178" mass="18308">MKPREMTFASRRAIAGFGAAMLVGLAAGMTTPSAFATPVDDAYLAAIEAESVPILGRDYVVALGHAICDTAVQNPAMQLVDLVLSVVGNENKPSPYTLEQGMVIARAALGNYCAGAAGSRGDGAPAVVPPVVAPVPGPAGYPPSVPDVADAPRLNLGCTWVNGYTKKNGTRVRGHYRC</sequence>
<keyword evidence="1" id="KW-0732">Signal</keyword>
<dbReference type="Proteomes" id="UP000254291">
    <property type="component" value="Unassembled WGS sequence"/>
</dbReference>
<feature type="signal peptide" evidence="1">
    <location>
        <begin position="1"/>
        <end position="36"/>
    </location>
</feature>
<organism evidence="3 4">
    <name type="scientific">Mycolicibacterium gilvum</name>
    <dbReference type="NCBI Taxonomy" id="1804"/>
    <lineage>
        <taxon>Bacteria</taxon>
        <taxon>Bacillati</taxon>
        <taxon>Actinomycetota</taxon>
        <taxon>Actinomycetes</taxon>
        <taxon>Mycobacteriales</taxon>
        <taxon>Mycobacteriaceae</taxon>
        <taxon>Mycolicibacterium</taxon>
    </lineage>
</organism>
<name>A0A378SGA2_9MYCO</name>
<accession>A0A378SGA2</accession>
<evidence type="ECO:0000259" key="2">
    <source>
        <dbReference type="Pfam" id="PF05305"/>
    </source>
</evidence>
<dbReference type="AlphaFoldDB" id="A0A378SGA2"/>
<evidence type="ECO:0000313" key="4">
    <source>
        <dbReference type="Proteomes" id="UP000254291"/>
    </source>
</evidence>
<dbReference type="PROSITE" id="PS51318">
    <property type="entry name" value="TAT"/>
    <property type="match status" value="1"/>
</dbReference>
<dbReference type="EMBL" id="UGQM01000001">
    <property type="protein sequence ID" value="STZ40844.1"/>
    <property type="molecule type" value="Genomic_DNA"/>
</dbReference>